<feature type="region of interest" description="Disordered" evidence="1">
    <location>
        <begin position="1"/>
        <end position="21"/>
    </location>
</feature>
<sequence length="87" mass="9988">MNGRRKSSLAQRGTAREPSFKTSQRFTEFTITTVKYTLVALDDLKSFYDNVPTTECQFGCKLKLFGFSYSRCCNLWTLVLSVTIRNV</sequence>
<name>A0A6A4RXW4_SCOMX</name>
<accession>A0A6A4RXW4</accession>
<gene>
    <name evidence="2" type="ORF">F2P81_024572</name>
</gene>
<comment type="caution">
    <text evidence="2">The sequence shown here is derived from an EMBL/GenBank/DDBJ whole genome shotgun (WGS) entry which is preliminary data.</text>
</comment>
<dbReference type="EMBL" id="VEVO01000022">
    <property type="protein sequence ID" value="KAF0023942.1"/>
    <property type="molecule type" value="Genomic_DNA"/>
</dbReference>
<reference evidence="2 3" key="1">
    <citation type="submission" date="2019-06" db="EMBL/GenBank/DDBJ databases">
        <title>Draft genomes of female and male turbot (Scophthalmus maximus).</title>
        <authorList>
            <person name="Xu H."/>
            <person name="Xu X.-W."/>
            <person name="Shao C."/>
            <person name="Chen S."/>
        </authorList>
    </citation>
    <scope>NUCLEOTIDE SEQUENCE [LARGE SCALE GENOMIC DNA]</scope>
    <source>
        <strain evidence="2">Ysfricsl-2016a</strain>
        <tissue evidence="2">Blood</tissue>
    </source>
</reference>
<proteinExistence type="predicted"/>
<dbReference type="Proteomes" id="UP000438429">
    <property type="component" value="Unassembled WGS sequence"/>
</dbReference>
<organism evidence="2 3">
    <name type="scientific">Scophthalmus maximus</name>
    <name type="common">Turbot</name>
    <name type="synonym">Psetta maxima</name>
    <dbReference type="NCBI Taxonomy" id="52904"/>
    <lineage>
        <taxon>Eukaryota</taxon>
        <taxon>Metazoa</taxon>
        <taxon>Chordata</taxon>
        <taxon>Craniata</taxon>
        <taxon>Vertebrata</taxon>
        <taxon>Euteleostomi</taxon>
        <taxon>Actinopterygii</taxon>
        <taxon>Neopterygii</taxon>
        <taxon>Teleostei</taxon>
        <taxon>Neoteleostei</taxon>
        <taxon>Acanthomorphata</taxon>
        <taxon>Carangaria</taxon>
        <taxon>Pleuronectiformes</taxon>
        <taxon>Pleuronectoidei</taxon>
        <taxon>Scophthalmidae</taxon>
        <taxon>Scophthalmus</taxon>
    </lineage>
</organism>
<protein>
    <submittedName>
        <fullName evidence="2">Uncharacterized protein</fullName>
    </submittedName>
</protein>
<evidence type="ECO:0000256" key="1">
    <source>
        <dbReference type="SAM" id="MobiDB-lite"/>
    </source>
</evidence>
<evidence type="ECO:0000313" key="2">
    <source>
        <dbReference type="EMBL" id="KAF0023942.1"/>
    </source>
</evidence>
<dbReference type="AlphaFoldDB" id="A0A6A4RXW4"/>
<evidence type="ECO:0000313" key="3">
    <source>
        <dbReference type="Proteomes" id="UP000438429"/>
    </source>
</evidence>